<reference evidence="10 11" key="1">
    <citation type="journal article" date="2018" name="Mol. Plant">
        <title>The genome of Artemisia annua provides insight into the evolution of Asteraceae family and artemisinin biosynthesis.</title>
        <authorList>
            <person name="Shen Q."/>
            <person name="Zhang L."/>
            <person name="Liao Z."/>
            <person name="Wang S."/>
            <person name="Yan T."/>
            <person name="Shi P."/>
            <person name="Liu M."/>
            <person name="Fu X."/>
            <person name="Pan Q."/>
            <person name="Wang Y."/>
            <person name="Lv Z."/>
            <person name="Lu X."/>
            <person name="Zhang F."/>
            <person name="Jiang W."/>
            <person name="Ma Y."/>
            <person name="Chen M."/>
            <person name="Hao X."/>
            <person name="Li L."/>
            <person name="Tang Y."/>
            <person name="Lv G."/>
            <person name="Zhou Y."/>
            <person name="Sun X."/>
            <person name="Brodelius P.E."/>
            <person name="Rose J.K.C."/>
            <person name="Tang K."/>
        </authorList>
    </citation>
    <scope>NUCLEOTIDE SEQUENCE [LARGE SCALE GENOMIC DNA]</scope>
    <source>
        <strain evidence="11">cv. Huhao1</strain>
        <tissue evidence="10">Leaf</tissue>
    </source>
</reference>
<evidence type="ECO:0000313" key="11">
    <source>
        <dbReference type="Proteomes" id="UP000245207"/>
    </source>
</evidence>
<name>A0A2U1LSW2_ARTAN</name>
<dbReference type="InterPro" id="IPR004316">
    <property type="entry name" value="SWEET_rpt"/>
</dbReference>
<keyword evidence="5 9" id="KW-0812">Transmembrane</keyword>
<feature type="transmembrane region" description="Helical" evidence="9">
    <location>
        <begin position="205"/>
        <end position="225"/>
    </location>
</feature>
<keyword evidence="11" id="KW-1185">Reference proteome</keyword>
<dbReference type="InterPro" id="IPR047664">
    <property type="entry name" value="SWEET"/>
</dbReference>
<keyword evidence="6" id="KW-0677">Repeat</keyword>
<dbReference type="Proteomes" id="UP000245207">
    <property type="component" value="Unassembled WGS sequence"/>
</dbReference>
<evidence type="ECO:0000256" key="5">
    <source>
        <dbReference type="ARBA" id="ARBA00022692"/>
    </source>
</evidence>
<evidence type="ECO:0000256" key="7">
    <source>
        <dbReference type="ARBA" id="ARBA00022989"/>
    </source>
</evidence>
<sequence>MRESFSSLLNLWVHSLNQSTLPLYICVLHQMKRKHSISMQIFASTLSQEFPVSIYIETHSFIYKQKSTTELRSLPYVATLFSLLLWIYYGLICEGDERILLITVKLVGSFIESVNITIIYLRATPDEKKKTKKIICLMMVGHVVASFVTFILSHGWRRADIVGLICARVSLCLLTEELTIVRATPDEKASFVTFILSHGWRRVDIVGLICAGVSLCLLTEELTIVVQVVKTESSEFISFTTPLRLTLSSMMWFLYGLFMVYISVMV</sequence>
<evidence type="ECO:0000256" key="9">
    <source>
        <dbReference type="RuleBase" id="RU910715"/>
    </source>
</evidence>
<feature type="transmembrane region" description="Helical" evidence="9">
    <location>
        <begin position="245"/>
        <end position="264"/>
    </location>
</feature>
<dbReference type="AlphaFoldDB" id="A0A2U1LSW2"/>
<gene>
    <name evidence="10" type="ORF">CTI12_AA458140</name>
</gene>
<dbReference type="EMBL" id="PKPP01007916">
    <property type="protein sequence ID" value="PWA52096.1"/>
    <property type="molecule type" value="Genomic_DNA"/>
</dbReference>
<keyword evidence="7 9" id="KW-1133">Transmembrane helix</keyword>
<proteinExistence type="inferred from homology"/>
<dbReference type="GO" id="GO:0051119">
    <property type="term" value="F:sugar transmembrane transporter activity"/>
    <property type="evidence" value="ECO:0007669"/>
    <property type="project" value="InterPro"/>
</dbReference>
<evidence type="ECO:0000313" key="10">
    <source>
        <dbReference type="EMBL" id="PWA52096.1"/>
    </source>
</evidence>
<comment type="subcellular location">
    <subcellularLocation>
        <location evidence="1">Endomembrane system</location>
        <topology evidence="1">Multi-pass membrane protein</topology>
    </subcellularLocation>
</comment>
<dbReference type="PANTHER" id="PTHR10791:SF22">
    <property type="entry name" value="BIDIRECTIONAL SUGAR TRANSPORTER SWEET11"/>
    <property type="match status" value="1"/>
</dbReference>
<comment type="similarity">
    <text evidence="2 9">Belongs to the SWEET sugar transporter family.</text>
</comment>
<feature type="transmembrane region" description="Helical" evidence="9">
    <location>
        <begin position="74"/>
        <end position="92"/>
    </location>
</feature>
<evidence type="ECO:0000256" key="2">
    <source>
        <dbReference type="ARBA" id="ARBA00007809"/>
    </source>
</evidence>
<feature type="transmembrane region" description="Helical" evidence="9">
    <location>
        <begin position="134"/>
        <end position="155"/>
    </location>
</feature>
<keyword evidence="3 9" id="KW-0813">Transport</keyword>
<dbReference type="STRING" id="35608.A0A2U1LSW2"/>
<dbReference type="Pfam" id="PF03083">
    <property type="entry name" value="MtN3_slv"/>
    <property type="match status" value="2"/>
</dbReference>
<organism evidence="10 11">
    <name type="scientific">Artemisia annua</name>
    <name type="common">Sweet wormwood</name>
    <dbReference type="NCBI Taxonomy" id="35608"/>
    <lineage>
        <taxon>Eukaryota</taxon>
        <taxon>Viridiplantae</taxon>
        <taxon>Streptophyta</taxon>
        <taxon>Embryophyta</taxon>
        <taxon>Tracheophyta</taxon>
        <taxon>Spermatophyta</taxon>
        <taxon>Magnoliopsida</taxon>
        <taxon>eudicotyledons</taxon>
        <taxon>Gunneridae</taxon>
        <taxon>Pentapetalae</taxon>
        <taxon>asterids</taxon>
        <taxon>campanulids</taxon>
        <taxon>Asterales</taxon>
        <taxon>Asteraceae</taxon>
        <taxon>Asteroideae</taxon>
        <taxon>Anthemideae</taxon>
        <taxon>Artemisiinae</taxon>
        <taxon>Artemisia</taxon>
    </lineage>
</organism>
<comment type="caution">
    <text evidence="9">Lacks conserved residue(s) required for the propagation of feature annotation.</text>
</comment>
<dbReference type="PANTHER" id="PTHR10791">
    <property type="entry name" value="RAG1-ACTIVATING PROTEIN 1"/>
    <property type="match status" value="1"/>
</dbReference>
<comment type="function">
    <text evidence="9">Mediates both low-affinity uptake and efflux of sugar across the membrane.</text>
</comment>
<keyword evidence="8 9" id="KW-0472">Membrane</keyword>
<accession>A0A2U1LSW2</accession>
<dbReference type="OrthoDB" id="409725at2759"/>
<dbReference type="GO" id="GO:0012505">
    <property type="term" value="C:endomembrane system"/>
    <property type="evidence" value="ECO:0007669"/>
    <property type="project" value="UniProtKB-SubCell"/>
</dbReference>
<dbReference type="Gene3D" id="1.20.1280.290">
    <property type="match status" value="2"/>
</dbReference>
<protein>
    <recommendedName>
        <fullName evidence="9">Bidirectional sugar transporter SWEET</fullName>
    </recommendedName>
</protein>
<evidence type="ECO:0000256" key="1">
    <source>
        <dbReference type="ARBA" id="ARBA00004127"/>
    </source>
</evidence>
<evidence type="ECO:0000256" key="8">
    <source>
        <dbReference type="ARBA" id="ARBA00023136"/>
    </source>
</evidence>
<dbReference type="GO" id="GO:0016020">
    <property type="term" value="C:membrane"/>
    <property type="evidence" value="ECO:0007669"/>
    <property type="project" value="InterPro"/>
</dbReference>
<comment type="caution">
    <text evidence="10">The sequence shown here is derived from an EMBL/GenBank/DDBJ whole genome shotgun (WGS) entry which is preliminary data.</text>
</comment>
<feature type="transmembrane region" description="Helical" evidence="9">
    <location>
        <begin position="98"/>
        <end position="122"/>
    </location>
</feature>
<keyword evidence="4 9" id="KW-0762">Sugar transport</keyword>
<evidence type="ECO:0000256" key="3">
    <source>
        <dbReference type="ARBA" id="ARBA00022448"/>
    </source>
</evidence>
<evidence type="ECO:0000256" key="4">
    <source>
        <dbReference type="ARBA" id="ARBA00022597"/>
    </source>
</evidence>
<evidence type="ECO:0000256" key="6">
    <source>
        <dbReference type="ARBA" id="ARBA00022737"/>
    </source>
</evidence>